<proteinExistence type="predicted"/>
<name>A0ACC4AIG3_POPAL</name>
<dbReference type="EMBL" id="RCHU02000018">
    <property type="protein sequence ID" value="KAL3565964.1"/>
    <property type="molecule type" value="Genomic_DNA"/>
</dbReference>
<accession>A0ACC4AIG3</accession>
<gene>
    <name evidence="1" type="ORF">D5086_031379</name>
</gene>
<reference evidence="1 2" key="1">
    <citation type="journal article" date="2024" name="Plant Biotechnol. J.">
        <title>Genome and CRISPR/Cas9 system of a widespread forest tree (Populus alba) in the world.</title>
        <authorList>
            <person name="Liu Y.J."/>
            <person name="Jiang P.F."/>
            <person name="Han X.M."/>
            <person name="Li X.Y."/>
            <person name="Wang H.M."/>
            <person name="Wang Y.J."/>
            <person name="Wang X.X."/>
            <person name="Zeng Q.Y."/>
        </authorList>
    </citation>
    <scope>NUCLEOTIDE SEQUENCE [LARGE SCALE GENOMIC DNA]</scope>
    <source>
        <strain evidence="2">cv. PAL-ZL1</strain>
    </source>
</reference>
<keyword evidence="2" id="KW-1185">Reference proteome</keyword>
<protein>
    <submittedName>
        <fullName evidence="1">Uncharacterized protein</fullName>
    </submittedName>
</protein>
<evidence type="ECO:0000313" key="2">
    <source>
        <dbReference type="Proteomes" id="UP000309997"/>
    </source>
</evidence>
<evidence type="ECO:0000313" key="1">
    <source>
        <dbReference type="EMBL" id="KAL3565964.1"/>
    </source>
</evidence>
<comment type="caution">
    <text evidence="1">The sequence shown here is derived from an EMBL/GenBank/DDBJ whole genome shotgun (WGS) entry which is preliminary data.</text>
</comment>
<sequence length="234" mass="26020">MKNNFYIVESWNGKNLIEKTAVPALFNMLNVRRAIIPGAITDIAQLVLLHATMQLLLTEAWSHHLITDTFPIFLQTLPPKSRKAEVEGKAGEVKEEEPEADEDGTKEEDAKEESPAGDAVAKTIVIEHCLKMNAYTPDLIAASDCMLGKIGYGTVAAHILQEIAFGKDYASDKLFPDALMILRFYVEIFKVFQIQRVSQRGSWHSNTCNNVGVWLDLICTAECSEPINGLQITL</sequence>
<dbReference type="Proteomes" id="UP000309997">
    <property type="component" value="Unassembled WGS sequence"/>
</dbReference>
<organism evidence="1 2">
    <name type="scientific">Populus alba</name>
    <name type="common">White poplar</name>
    <dbReference type="NCBI Taxonomy" id="43335"/>
    <lineage>
        <taxon>Eukaryota</taxon>
        <taxon>Viridiplantae</taxon>
        <taxon>Streptophyta</taxon>
        <taxon>Embryophyta</taxon>
        <taxon>Tracheophyta</taxon>
        <taxon>Spermatophyta</taxon>
        <taxon>Magnoliopsida</taxon>
        <taxon>eudicotyledons</taxon>
        <taxon>Gunneridae</taxon>
        <taxon>Pentapetalae</taxon>
        <taxon>rosids</taxon>
        <taxon>fabids</taxon>
        <taxon>Malpighiales</taxon>
        <taxon>Salicaceae</taxon>
        <taxon>Saliceae</taxon>
        <taxon>Populus</taxon>
    </lineage>
</organism>